<protein>
    <recommendedName>
        <fullName evidence="2">Ferritin-like domain-containing protein</fullName>
    </recommendedName>
</protein>
<evidence type="ECO:0000313" key="1">
    <source>
        <dbReference type="EMBL" id="CAA9485071.1"/>
    </source>
</evidence>
<proteinExistence type="predicted"/>
<sequence length="239" mass="25518">MISIRTENSVQGLTLAEVDADGAIREAIDGVKGDTRAAFLAKAGLLGGGAFGGSALLALMADDAHAKHNGDRAILNFALTLEYLEAAFYTEAREMGALDGELALFARVVGQHERAHVKALRAALGRYAVKRPRFNFRGTTEDVDAFVATATVLEDTGVAAYKGQAPLIRDNKVLAAALAIHSVEARHAAWIRDINGEEPAPDAFDPALTKRQVLRAVAGTRFIVAPRRTRARRSPSFTG</sequence>
<accession>A0A6J4RYH1</accession>
<organism evidence="1">
    <name type="scientific">uncultured Solirubrobacteraceae bacterium</name>
    <dbReference type="NCBI Taxonomy" id="1162706"/>
    <lineage>
        <taxon>Bacteria</taxon>
        <taxon>Bacillati</taxon>
        <taxon>Actinomycetota</taxon>
        <taxon>Thermoleophilia</taxon>
        <taxon>Solirubrobacterales</taxon>
        <taxon>Solirubrobacteraceae</taxon>
        <taxon>environmental samples</taxon>
    </lineage>
</organism>
<dbReference type="EMBL" id="CADCVL010000289">
    <property type="protein sequence ID" value="CAA9485071.1"/>
    <property type="molecule type" value="Genomic_DNA"/>
</dbReference>
<reference evidence="1" key="1">
    <citation type="submission" date="2020-02" db="EMBL/GenBank/DDBJ databases">
        <authorList>
            <person name="Meier V. D."/>
        </authorList>
    </citation>
    <scope>NUCLEOTIDE SEQUENCE</scope>
    <source>
        <strain evidence="1">AVDCRST_MAG65</strain>
    </source>
</reference>
<dbReference type="Pfam" id="PF13668">
    <property type="entry name" value="Ferritin_2"/>
    <property type="match status" value="1"/>
</dbReference>
<dbReference type="AlphaFoldDB" id="A0A6J4RYH1"/>
<dbReference type="SUPFAM" id="SSF47240">
    <property type="entry name" value="Ferritin-like"/>
    <property type="match status" value="1"/>
</dbReference>
<name>A0A6J4RYH1_9ACTN</name>
<dbReference type="InterPro" id="IPR009078">
    <property type="entry name" value="Ferritin-like_SF"/>
</dbReference>
<evidence type="ECO:0008006" key="2">
    <source>
        <dbReference type="Google" id="ProtNLM"/>
    </source>
</evidence>
<gene>
    <name evidence="1" type="ORF">AVDCRST_MAG65-1678</name>
</gene>